<accession>A0ABZ2L2L5</accession>
<evidence type="ECO:0000313" key="3">
    <source>
        <dbReference type="Proteomes" id="UP001374803"/>
    </source>
</evidence>
<name>A0ABZ2L2L5_9BACT</name>
<feature type="region of interest" description="Disordered" evidence="1">
    <location>
        <begin position="112"/>
        <end position="148"/>
    </location>
</feature>
<dbReference type="Proteomes" id="UP001374803">
    <property type="component" value="Chromosome"/>
</dbReference>
<evidence type="ECO:0000313" key="2">
    <source>
        <dbReference type="EMBL" id="WXB04036.1"/>
    </source>
</evidence>
<feature type="compositionally biased region" description="Low complexity" evidence="1">
    <location>
        <begin position="139"/>
        <end position="148"/>
    </location>
</feature>
<organism evidence="2 3">
    <name type="scientific">Pendulispora rubella</name>
    <dbReference type="NCBI Taxonomy" id="2741070"/>
    <lineage>
        <taxon>Bacteria</taxon>
        <taxon>Pseudomonadati</taxon>
        <taxon>Myxococcota</taxon>
        <taxon>Myxococcia</taxon>
        <taxon>Myxococcales</taxon>
        <taxon>Sorangiineae</taxon>
        <taxon>Pendulisporaceae</taxon>
        <taxon>Pendulispora</taxon>
    </lineage>
</organism>
<dbReference type="EMBL" id="CP089983">
    <property type="protein sequence ID" value="WXB04036.1"/>
    <property type="molecule type" value="Genomic_DNA"/>
</dbReference>
<evidence type="ECO:0000256" key="1">
    <source>
        <dbReference type="SAM" id="MobiDB-lite"/>
    </source>
</evidence>
<proteinExistence type="predicted"/>
<dbReference type="RefSeq" id="WP_394833671.1">
    <property type="nucleotide sequence ID" value="NZ_CP089929.1"/>
</dbReference>
<keyword evidence="3" id="KW-1185">Reference proteome</keyword>
<gene>
    <name evidence="2" type="ORF">LVJ94_44910</name>
</gene>
<reference evidence="2" key="1">
    <citation type="submission" date="2021-12" db="EMBL/GenBank/DDBJ databases">
        <title>Discovery of the Pendulisporaceae a myxobacterial family with distinct sporulation behavior and unique specialized metabolism.</title>
        <authorList>
            <person name="Garcia R."/>
            <person name="Popoff A."/>
            <person name="Bader C.D."/>
            <person name="Loehr J."/>
            <person name="Walesch S."/>
            <person name="Walt C."/>
            <person name="Boldt J."/>
            <person name="Bunk B."/>
            <person name="Haeckl F.J.F.P.J."/>
            <person name="Gunesch A.P."/>
            <person name="Birkelbach J."/>
            <person name="Nuebel U."/>
            <person name="Pietschmann T."/>
            <person name="Bach T."/>
            <person name="Mueller R."/>
        </authorList>
    </citation>
    <scope>NUCLEOTIDE SEQUENCE</scope>
    <source>
        <strain evidence="2">MSr11367</strain>
    </source>
</reference>
<protein>
    <submittedName>
        <fullName evidence="2">Uncharacterized protein</fullName>
    </submittedName>
</protein>
<sequence>MPAATASNRDAPPSERTHDAVRVRRIAYSEHEAKERYAVGLLLRGASDGVARKTHALELLADRTRGASQATVYKALQALEKERAIFSELEGRLDTVDETDWEDFKLEALRALDTVRDPEEDEPAAHPPARPPARRPRPTDAAAAAKKP</sequence>